<comment type="caution">
    <text evidence="10">The sequence shown here is derived from an EMBL/GenBank/DDBJ whole genome shotgun (WGS) entry which is preliminary data.</text>
</comment>
<dbReference type="InterPro" id="IPR006597">
    <property type="entry name" value="Sel1-like"/>
</dbReference>
<proteinExistence type="inferred from homology"/>
<evidence type="ECO:0000256" key="1">
    <source>
        <dbReference type="ARBA" id="ARBA00001526"/>
    </source>
</evidence>
<keyword evidence="9" id="KW-0964">Secreted</keyword>
<keyword evidence="4" id="KW-0677">Repeat</keyword>
<keyword evidence="6" id="KW-0802">TPR repeat</keyword>
<dbReference type="PANTHER" id="PTHR13891:SF1">
    <property type="entry name" value="CYTOCHROME C OXIDASE ASSEMBLY FACTOR 7"/>
    <property type="match status" value="1"/>
</dbReference>
<keyword evidence="7" id="KW-1015">Disulfide bond</keyword>
<dbReference type="Pfam" id="PF08238">
    <property type="entry name" value="Sel1"/>
    <property type="match status" value="4"/>
</dbReference>
<comment type="catalytic activity">
    <reaction evidence="1 9">
        <text>a beta-lactam + H2O = a substituted beta-amino acid</text>
        <dbReference type="Rhea" id="RHEA:20401"/>
        <dbReference type="ChEBI" id="CHEBI:15377"/>
        <dbReference type="ChEBI" id="CHEBI:35627"/>
        <dbReference type="ChEBI" id="CHEBI:140347"/>
        <dbReference type="EC" id="3.5.2.6"/>
    </reaction>
</comment>
<accession>A0A4U8T0N8</accession>
<evidence type="ECO:0000313" key="10">
    <source>
        <dbReference type="EMBL" id="TLD92087.1"/>
    </source>
</evidence>
<evidence type="ECO:0000256" key="2">
    <source>
        <dbReference type="ARBA" id="ARBA00008486"/>
    </source>
</evidence>
<dbReference type="PANTHER" id="PTHR13891">
    <property type="entry name" value="CYTOCHROME C OXIDASE ASSEMBLY FACTOR 7"/>
    <property type="match status" value="1"/>
</dbReference>
<dbReference type="GO" id="GO:0005576">
    <property type="term" value="C:extracellular region"/>
    <property type="evidence" value="ECO:0007669"/>
    <property type="project" value="UniProtKB-SubCell"/>
</dbReference>
<evidence type="ECO:0000256" key="6">
    <source>
        <dbReference type="ARBA" id="ARBA00022803"/>
    </source>
</evidence>
<dbReference type="SUPFAM" id="SSF81901">
    <property type="entry name" value="HCP-like"/>
    <property type="match status" value="1"/>
</dbReference>
<comment type="similarity">
    <text evidence="2 9">Belongs to the hcp beta-lactamase family.</text>
</comment>
<dbReference type="EMBL" id="JRPE02000008">
    <property type="protein sequence ID" value="TLD92087.1"/>
    <property type="molecule type" value="Genomic_DNA"/>
</dbReference>
<comment type="subcellular location">
    <subcellularLocation>
        <location evidence="9">Secreted</location>
    </subcellularLocation>
</comment>
<dbReference type="InterPro" id="IPR040239">
    <property type="entry name" value="HcpB-like"/>
</dbReference>
<keyword evidence="8" id="KW-0046">Antibiotic resistance</keyword>
<evidence type="ECO:0000256" key="8">
    <source>
        <dbReference type="ARBA" id="ARBA00023251"/>
    </source>
</evidence>
<dbReference type="AlphaFoldDB" id="A0A4U8T0N8"/>
<evidence type="ECO:0000256" key="3">
    <source>
        <dbReference type="ARBA" id="ARBA00012865"/>
    </source>
</evidence>
<keyword evidence="5 9" id="KW-0378">Hydrolase</keyword>
<name>A0A4U8T0N8_9HELI</name>
<evidence type="ECO:0000313" key="11">
    <source>
        <dbReference type="Proteomes" id="UP000029921"/>
    </source>
</evidence>
<comment type="function">
    <text evidence="9">Hydrolyzes 6-aminopenicillinic acid and 7-aminocephalosporanic acid (ACA) derivatives.</text>
</comment>
<dbReference type="GO" id="GO:0046677">
    <property type="term" value="P:response to antibiotic"/>
    <property type="evidence" value="ECO:0007669"/>
    <property type="project" value="UniProtKB-KW"/>
</dbReference>
<gene>
    <name evidence="10" type="ORF">LS74_006450</name>
</gene>
<dbReference type="Gene3D" id="1.25.40.10">
    <property type="entry name" value="Tetratricopeptide repeat domain"/>
    <property type="match status" value="1"/>
</dbReference>
<evidence type="ECO:0000256" key="4">
    <source>
        <dbReference type="ARBA" id="ARBA00022737"/>
    </source>
</evidence>
<keyword evidence="11" id="KW-1185">Reference proteome</keyword>
<dbReference type="InterPro" id="IPR011990">
    <property type="entry name" value="TPR-like_helical_dom_sf"/>
</dbReference>
<dbReference type="SMART" id="SM00671">
    <property type="entry name" value="SEL1"/>
    <property type="match status" value="4"/>
</dbReference>
<dbReference type="GO" id="GO:0008800">
    <property type="term" value="F:beta-lactamase activity"/>
    <property type="evidence" value="ECO:0007669"/>
    <property type="project" value="UniProtKB-UniRule"/>
</dbReference>
<dbReference type="EC" id="3.5.2.6" evidence="3 9"/>
<organism evidence="10 11">
    <name type="scientific">Helicobacter magdeburgensis</name>
    <dbReference type="NCBI Taxonomy" id="471858"/>
    <lineage>
        <taxon>Bacteria</taxon>
        <taxon>Pseudomonadati</taxon>
        <taxon>Campylobacterota</taxon>
        <taxon>Epsilonproteobacteria</taxon>
        <taxon>Campylobacterales</taxon>
        <taxon>Helicobacteraceae</taxon>
        <taxon>Helicobacter</taxon>
    </lineage>
</organism>
<protein>
    <recommendedName>
        <fullName evidence="3 9">Beta-lactamase</fullName>
        <ecNumber evidence="3 9">3.5.2.6</ecNumber>
    </recommendedName>
</protein>
<reference evidence="10 11" key="1">
    <citation type="journal article" date="2014" name="Genome Announc.">
        <title>Draft genome sequences of eight enterohepatic helicobacter species isolated from both laboratory and wild rodents.</title>
        <authorList>
            <person name="Sheh A."/>
            <person name="Shen Z."/>
            <person name="Fox J.G."/>
        </authorList>
    </citation>
    <scope>NUCLEOTIDE SEQUENCE [LARGE SCALE GENOMIC DNA]</scope>
    <source>
        <strain evidence="10 11">MIT 96-1001</strain>
    </source>
</reference>
<evidence type="ECO:0000256" key="7">
    <source>
        <dbReference type="ARBA" id="ARBA00023157"/>
    </source>
</evidence>
<evidence type="ECO:0000256" key="5">
    <source>
        <dbReference type="ARBA" id="ARBA00022801"/>
    </source>
</evidence>
<evidence type="ECO:0000256" key="9">
    <source>
        <dbReference type="RuleBase" id="RU366075"/>
    </source>
</evidence>
<dbReference type="Proteomes" id="UP000029921">
    <property type="component" value="Unassembled WGS sequence"/>
</dbReference>
<sequence>MRFLFFCIVWALDSKLERAKMKKTMQKMAVGLVVVLALSGYANEKQKFQPDSYYENKSVQELESLCENNDFKACHRAGVDHTDRTQSVKLFEKSCNGGYGKGCANLGLNYEYGSNVGQNTQKAIELYNKAIELGENMGYYWLGYLYIKGRLIQQDYVKAFEYFQKGCEQEDDNSCFEMGYAYYEGNGVKQDFTKAKKFYGKACDLGHQTSCNEYKKLQQKGY</sequence>